<dbReference type="EMBL" id="QVLS01000001">
    <property type="protein sequence ID" value="RFP82532.1"/>
    <property type="molecule type" value="Genomic_DNA"/>
</dbReference>
<sequence>MKKSRAAVDLPATLERSSPKAQRTYAKTLLSAEQQYGPGERASRTAFATLKRGFEKVDDRWVAKRRKGPSDPRSAGPRSAARRNRGETYGGVDGIGHTRAELYRRAAALGIRGRSTMRKAELAKAIGDQQKP</sequence>
<feature type="region of interest" description="Disordered" evidence="1">
    <location>
        <begin position="58"/>
        <end position="94"/>
    </location>
</feature>
<proteinExistence type="predicted"/>
<organism evidence="2 3">
    <name type="scientific">Hydrogenophaga borbori</name>
    <dbReference type="NCBI Taxonomy" id="2294117"/>
    <lineage>
        <taxon>Bacteria</taxon>
        <taxon>Pseudomonadati</taxon>
        <taxon>Pseudomonadota</taxon>
        <taxon>Betaproteobacteria</taxon>
        <taxon>Burkholderiales</taxon>
        <taxon>Comamonadaceae</taxon>
        <taxon>Hydrogenophaga</taxon>
    </lineage>
</organism>
<dbReference type="Pfam" id="PF06150">
    <property type="entry name" value="ChaB"/>
    <property type="match status" value="1"/>
</dbReference>
<dbReference type="Proteomes" id="UP000261931">
    <property type="component" value="Unassembled WGS sequence"/>
</dbReference>
<dbReference type="AlphaFoldDB" id="A0A372EPQ6"/>
<dbReference type="Gene3D" id="1.10.1740.70">
    <property type="entry name" value="ChaB"/>
    <property type="match status" value="1"/>
</dbReference>
<reference evidence="2 3" key="1">
    <citation type="submission" date="2018-08" db="EMBL/GenBank/DDBJ databases">
        <title>Hydrogenophaga sp. LA-38 isolated from sludge.</title>
        <authorList>
            <person name="Im W.-T."/>
        </authorList>
    </citation>
    <scope>NUCLEOTIDE SEQUENCE [LARGE SCALE GENOMIC DNA]</scope>
    <source>
        <strain evidence="2 3">LA-38</strain>
    </source>
</reference>
<accession>A0A372EPQ6</accession>
<keyword evidence="3" id="KW-1185">Reference proteome</keyword>
<gene>
    <name evidence="2" type="ORF">DY262_01495</name>
</gene>
<dbReference type="InterPro" id="IPR037205">
    <property type="entry name" value="ChaB_sf"/>
</dbReference>
<evidence type="ECO:0000313" key="3">
    <source>
        <dbReference type="Proteomes" id="UP000261931"/>
    </source>
</evidence>
<evidence type="ECO:0000313" key="2">
    <source>
        <dbReference type="EMBL" id="RFP82532.1"/>
    </source>
</evidence>
<protein>
    <submittedName>
        <fullName evidence="2">Cation transport regulator ChaB</fullName>
    </submittedName>
</protein>
<dbReference type="InterPro" id="IPR009317">
    <property type="entry name" value="ChaB"/>
</dbReference>
<name>A0A372EPQ6_9BURK</name>
<comment type="caution">
    <text evidence="2">The sequence shown here is derived from an EMBL/GenBank/DDBJ whole genome shotgun (WGS) entry which is preliminary data.</text>
</comment>
<feature type="region of interest" description="Disordered" evidence="1">
    <location>
        <begin position="1"/>
        <end position="22"/>
    </location>
</feature>
<dbReference type="SUPFAM" id="SSF140376">
    <property type="entry name" value="ChaB-like"/>
    <property type="match status" value="1"/>
</dbReference>
<evidence type="ECO:0000256" key="1">
    <source>
        <dbReference type="SAM" id="MobiDB-lite"/>
    </source>
</evidence>
<dbReference type="RefSeq" id="WP_116957220.1">
    <property type="nucleotide sequence ID" value="NZ_QVLS01000001.1"/>
</dbReference>